<proteinExistence type="predicted"/>
<keyword evidence="3" id="KW-1185">Reference proteome</keyword>
<name>A0ABV0R8E9_9TELE</name>
<dbReference type="Proteomes" id="UP001434883">
    <property type="component" value="Unassembled WGS sequence"/>
</dbReference>
<feature type="region of interest" description="Disordered" evidence="1">
    <location>
        <begin position="46"/>
        <end position="92"/>
    </location>
</feature>
<gene>
    <name evidence="2" type="ORF">XENOCAPTIV_012774</name>
</gene>
<dbReference type="EMBL" id="JAHRIN010036286">
    <property type="protein sequence ID" value="MEQ2204406.1"/>
    <property type="molecule type" value="Genomic_DNA"/>
</dbReference>
<organism evidence="2 3">
    <name type="scientific">Xenoophorus captivus</name>
    <dbReference type="NCBI Taxonomy" id="1517983"/>
    <lineage>
        <taxon>Eukaryota</taxon>
        <taxon>Metazoa</taxon>
        <taxon>Chordata</taxon>
        <taxon>Craniata</taxon>
        <taxon>Vertebrata</taxon>
        <taxon>Euteleostomi</taxon>
        <taxon>Actinopterygii</taxon>
        <taxon>Neopterygii</taxon>
        <taxon>Teleostei</taxon>
        <taxon>Neoteleostei</taxon>
        <taxon>Acanthomorphata</taxon>
        <taxon>Ovalentaria</taxon>
        <taxon>Atherinomorphae</taxon>
        <taxon>Cyprinodontiformes</taxon>
        <taxon>Goodeidae</taxon>
        <taxon>Xenoophorus</taxon>
    </lineage>
</organism>
<accession>A0ABV0R8E9</accession>
<evidence type="ECO:0000313" key="2">
    <source>
        <dbReference type="EMBL" id="MEQ2204406.1"/>
    </source>
</evidence>
<feature type="compositionally biased region" description="Basic and acidic residues" evidence="1">
    <location>
        <begin position="75"/>
        <end position="84"/>
    </location>
</feature>
<reference evidence="2 3" key="1">
    <citation type="submission" date="2021-06" db="EMBL/GenBank/DDBJ databases">
        <authorList>
            <person name="Palmer J.M."/>
        </authorList>
    </citation>
    <scope>NUCLEOTIDE SEQUENCE [LARGE SCALE GENOMIC DNA]</scope>
    <source>
        <strain evidence="2 3">XC_2019</strain>
        <tissue evidence="2">Muscle</tissue>
    </source>
</reference>
<sequence>MIYPPSSASFSTQGIGEKYDSVRRDLKTLLGDPTVTDEVLLRQVIKTTREESERKRRHGRSSAMKVSHAHAASSESKEKTKDNVEVNQINSDPTLQRLSAQVEALTQAMENLKAMTAHLAAPEELKIPTREKTPKRKKELSELCIPRHFEL</sequence>
<evidence type="ECO:0000256" key="1">
    <source>
        <dbReference type="SAM" id="MobiDB-lite"/>
    </source>
</evidence>
<comment type="caution">
    <text evidence="2">The sequence shown here is derived from an EMBL/GenBank/DDBJ whole genome shotgun (WGS) entry which is preliminary data.</text>
</comment>
<evidence type="ECO:0000313" key="3">
    <source>
        <dbReference type="Proteomes" id="UP001434883"/>
    </source>
</evidence>
<protein>
    <submittedName>
        <fullName evidence="2">Uncharacterized protein</fullName>
    </submittedName>
</protein>